<keyword evidence="3" id="KW-1185">Reference proteome</keyword>
<dbReference type="Proteomes" id="UP000509510">
    <property type="component" value="Chromosome III"/>
</dbReference>
<name>A0A7H8QZE8_TALRU</name>
<gene>
    <name evidence="2" type="ORF">TRUGW13939_05918</name>
</gene>
<evidence type="ECO:0000313" key="2">
    <source>
        <dbReference type="EMBL" id="QKX58791.1"/>
    </source>
</evidence>
<organism evidence="2 3">
    <name type="scientific">Talaromyces rugulosus</name>
    <name type="common">Penicillium rugulosum</name>
    <dbReference type="NCBI Taxonomy" id="121627"/>
    <lineage>
        <taxon>Eukaryota</taxon>
        <taxon>Fungi</taxon>
        <taxon>Dikarya</taxon>
        <taxon>Ascomycota</taxon>
        <taxon>Pezizomycotina</taxon>
        <taxon>Eurotiomycetes</taxon>
        <taxon>Eurotiomycetidae</taxon>
        <taxon>Eurotiales</taxon>
        <taxon>Trichocomaceae</taxon>
        <taxon>Talaromyces</taxon>
        <taxon>Talaromyces sect. Islandici</taxon>
    </lineage>
</organism>
<sequence>MCFGADQKRQSADPAKHILSEYRKTAIYRIPKKGSLFGVVVTKSYISSQAQYSYSRLTRSGSQPAKVHKPKLSLNTLTRNSGKKLAEEQGQQQEYQLGGGELDRSTQVTRRASKKRQMRSLPTRPSYYYYKASQT</sequence>
<evidence type="ECO:0000313" key="3">
    <source>
        <dbReference type="Proteomes" id="UP000509510"/>
    </source>
</evidence>
<evidence type="ECO:0000256" key="1">
    <source>
        <dbReference type="SAM" id="MobiDB-lite"/>
    </source>
</evidence>
<protein>
    <submittedName>
        <fullName evidence="2">Uncharacterized protein</fullName>
    </submittedName>
</protein>
<dbReference type="GeneID" id="55993415"/>
<reference evidence="3" key="1">
    <citation type="submission" date="2020-06" db="EMBL/GenBank/DDBJ databases">
        <title>A chromosome-scale genome assembly of Talaromyces rugulosus W13939.</title>
        <authorList>
            <person name="Wang B."/>
            <person name="Guo L."/>
            <person name="Ye K."/>
            <person name="Wang L."/>
        </authorList>
    </citation>
    <scope>NUCLEOTIDE SEQUENCE [LARGE SCALE GENOMIC DNA]</scope>
    <source>
        <strain evidence="3">W13939</strain>
    </source>
</reference>
<feature type="region of interest" description="Disordered" evidence="1">
    <location>
        <begin position="83"/>
        <end position="126"/>
    </location>
</feature>
<dbReference type="EMBL" id="CP055900">
    <property type="protein sequence ID" value="QKX58791.1"/>
    <property type="molecule type" value="Genomic_DNA"/>
</dbReference>
<accession>A0A7H8QZE8</accession>
<dbReference type="AlphaFoldDB" id="A0A7H8QZE8"/>
<dbReference type="RefSeq" id="XP_035344969.1">
    <property type="nucleotide sequence ID" value="XM_035489076.1"/>
</dbReference>
<dbReference type="KEGG" id="trg:TRUGW13939_05918"/>
<proteinExistence type="predicted"/>